<accession>A0A2W5SY43</accession>
<name>A0A2W5SY43_9BACT</name>
<dbReference type="Proteomes" id="UP000249061">
    <property type="component" value="Unassembled WGS sequence"/>
</dbReference>
<evidence type="ECO:0008006" key="4">
    <source>
        <dbReference type="Google" id="ProtNLM"/>
    </source>
</evidence>
<evidence type="ECO:0000313" key="2">
    <source>
        <dbReference type="EMBL" id="PZR08369.1"/>
    </source>
</evidence>
<feature type="chain" id="PRO_5016087875" description="Lipoprotein" evidence="1">
    <location>
        <begin position="20"/>
        <end position="216"/>
    </location>
</feature>
<dbReference type="EMBL" id="QFQP01000025">
    <property type="protein sequence ID" value="PZR08369.1"/>
    <property type="molecule type" value="Genomic_DNA"/>
</dbReference>
<proteinExistence type="predicted"/>
<gene>
    <name evidence="2" type="ORF">DI536_24620</name>
</gene>
<organism evidence="2 3">
    <name type="scientific">Archangium gephyra</name>
    <dbReference type="NCBI Taxonomy" id="48"/>
    <lineage>
        <taxon>Bacteria</taxon>
        <taxon>Pseudomonadati</taxon>
        <taxon>Myxococcota</taxon>
        <taxon>Myxococcia</taxon>
        <taxon>Myxococcales</taxon>
        <taxon>Cystobacterineae</taxon>
        <taxon>Archangiaceae</taxon>
        <taxon>Archangium</taxon>
    </lineage>
</organism>
<keyword evidence="1" id="KW-0732">Signal</keyword>
<protein>
    <recommendedName>
        <fullName evidence="4">Lipoprotein</fullName>
    </recommendedName>
</protein>
<dbReference type="AlphaFoldDB" id="A0A2W5SY43"/>
<sequence>MIRTFIVMLLLSGCAPVIASATGGPSVTVKQRRLVVDGADWFEVHDLRQQFLRTLQVMKDGRLLLQVSDLKSSGHLITVQLASGRMFEARSDEPPEAFVSGMIRDGVLKPDGTVDELAFRAYAKKIGANSEHLGDWDRMQKLVIVNRHPRTVRFTLQQRQLEGNDVEAVREVGPQASGSMTVLTGDVLCIAGTQTCITVERGLKSLVISLDGLRFE</sequence>
<evidence type="ECO:0000256" key="1">
    <source>
        <dbReference type="SAM" id="SignalP"/>
    </source>
</evidence>
<feature type="signal peptide" evidence="1">
    <location>
        <begin position="1"/>
        <end position="19"/>
    </location>
</feature>
<comment type="caution">
    <text evidence="2">The sequence shown here is derived from an EMBL/GenBank/DDBJ whole genome shotgun (WGS) entry which is preliminary data.</text>
</comment>
<evidence type="ECO:0000313" key="3">
    <source>
        <dbReference type="Proteomes" id="UP000249061"/>
    </source>
</evidence>
<reference evidence="2 3" key="1">
    <citation type="submission" date="2017-08" db="EMBL/GenBank/DDBJ databases">
        <title>Infants hospitalized years apart are colonized by the same room-sourced microbial strains.</title>
        <authorList>
            <person name="Brooks B."/>
            <person name="Olm M.R."/>
            <person name="Firek B.A."/>
            <person name="Baker R."/>
            <person name="Thomas B.C."/>
            <person name="Morowitz M.J."/>
            <person name="Banfield J.F."/>
        </authorList>
    </citation>
    <scope>NUCLEOTIDE SEQUENCE [LARGE SCALE GENOMIC DNA]</scope>
    <source>
        <strain evidence="2">S2_003_000_R2_14</strain>
    </source>
</reference>